<proteinExistence type="predicted"/>
<dbReference type="EMBL" id="GBRH01237553">
    <property type="protein sequence ID" value="JAD60342.1"/>
    <property type="molecule type" value="Transcribed_RNA"/>
</dbReference>
<accession>A0A0A9BM46</accession>
<name>A0A0A9BM46_ARUDO</name>
<reference evidence="1" key="2">
    <citation type="journal article" date="2015" name="Data Brief">
        <title>Shoot transcriptome of the giant reed, Arundo donax.</title>
        <authorList>
            <person name="Barrero R.A."/>
            <person name="Guerrero F.D."/>
            <person name="Moolhuijzen P."/>
            <person name="Goolsby J.A."/>
            <person name="Tidwell J."/>
            <person name="Bellgard S.E."/>
            <person name="Bellgard M.I."/>
        </authorList>
    </citation>
    <scope>NUCLEOTIDE SEQUENCE</scope>
    <source>
        <tissue evidence="1">Shoot tissue taken approximately 20 cm above the soil surface</tissue>
    </source>
</reference>
<sequence length="45" mass="5000">MANLIIPFSFYLTRYSENIISQSINSKSQKCRLSVNNSCVGSITA</sequence>
<dbReference type="AlphaFoldDB" id="A0A0A9BM46"/>
<protein>
    <submittedName>
        <fullName evidence="1">Uncharacterized protein</fullName>
    </submittedName>
</protein>
<organism evidence="1">
    <name type="scientific">Arundo donax</name>
    <name type="common">Giant reed</name>
    <name type="synonym">Donax arundinaceus</name>
    <dbReference type="NCBI Taxonomy" id="35708"/>
    <lineage>
        <taxon>Eukaryota</taxon>
        <taxon>Viridiplantae</taxon>
        <taxon>Streptophyta</taxon>
        <taxon>Embryophyta</taxon>
        <taxon>Tracheophyta</taxon>
        <taxon>Spermatophyta</taxon>
        <taxon>Magnoliopsida</taxon>
        <taxon>Liliopsida</taxon>
        <taxon>Poales</taxon>
        <taxon>Poaceae</taxon>
        <taxon>PACMAD clade</taxon>
        <taxon>Arundinoideae</taxon>
        <taxon>Arundineae</taxon>
        <taxon>Arundo</taxon>
    </lineage>
</organism>
<evidence type="ECO:0000313" key="1">
    <source>
        <dbReference type="EMBL" id="JAD60342.1"/>
    </source>
</evidence>
<reference evidence="1" key="1">
    <citation type="submission" date="2014-09" db="EMBL/GenBank/DDBJ databases">
        <authorList>
            <person name="Magalhaes I.L.F."/>
            <person name="Oliveira U."/>
            <person name="Santos F.R."/>
            <person name="Vidigal T.H.D.A."/>
            <person name="Brescovit A.D."/>
            <person name="Santos A.J."/>
        </authorList>
    </citation>
    <scope>NUCLEOTIDE SEQUENCE</scope>
    <source>
        <tissue evidence="1">Shoot tissue taken approximately 20 cm above the soil surface</tissue>
    </source>
</reference>